<keyword evidence="2" id="KW-1185">Reference proteome</keyword>
<accession>A0A1M5J993</accession>
<gene>
    <name evidence="1" type="ORF">SAMN05443549_103422</name>
</gene>
<dbReference type="STRING" id="468056.SAMN05443549_103422"/>
<name>A0A1M5J993_9FLAO</name>
<reference evidence="2" key="1">
    <citation type="submission" date="2016-11" db="EMBL/GenBank/DDBJ databases">
        <authorList>
            <person name="Varghese N."/>
            <person name="Submissions S."/>
        </authorList>
    </citation>
    <scope>NUCLEOTIDE SEQUENCE [LARGE SCALE GENOMIC DNA]</scope>
    <source>
        <strain evidence="2">DSM 19978</strain>
    </source>
</reference>
<dbReference type="RefSeq" id="WP_073370182.1">
    <property type="nucleotide sequence ID" value="NZ_FQWB01000003.1"/>
</dbReference>
<dbReference type="EMBL" id="FQWB01000003">
    <property type="protein sequence ID" value="SHG37137.1"/>
    <property type="molecule type" value="Genomic_DNA"/>
</dbReference>
<dbReference type="PROSITE" id="PS51257">
    <property type="entry name" value="PROKAR_LIPOPROTEIN"/>
    <property type="match status" value="1"/>
</dbReference>
<sequence>MKKRCIHRLILYNLLLFIAIIFAISCANKENEFDNFIFKTEYSKSDAIDFNLVDCLYESNIKIIKLSSIAFNQTKDVKRLELLLKIKRDHQKIDSELKKLTENNLIILSKLAYNFNLNTDSLKGKNANFYLSNVLVNEIENQVVLFDRIGNTTQNIDFRLFAIKSKKIVQTNNEVLKKTLDLKQVKHYIIALARTIKNTANGKEII</sequence>
<dbReference type="AlphaFoldDB" id="A0A1M5J993"/>
<evidence type="ECO:0000313" key="2">
    <source>
        <dbReference type="Proteomes" id="UP000184516"/>
    </source>
</evidence>
<evidence type="ECO:0008006" key="3">
    <source>
        <dbReference type="Google" id="ProtNLM"/>
    </source>
</evidence>
<protein>
    <recommendedName>
        <fullName evidence="3">DUF4142 domain-containing protein</fullName>
    </recommendedName>
</protein>
<dbReference type="OrthoDB" id="1361184at2"/>
<evidence type="ECO:0000313" key="1">
    <source>
        <dbReference type="EMBL" id="SHG37137.1"/>
    </source>
</evidence>
<organism evidence="1 2">
    <name type="scientific">Flavobacterium fluvii</name>
    <dbReference type="NCBI Taxonomy" id="468056"/>
    <lineage>
        <taxon>Bacteria</taxon>
        <taxon>Pseudomonadati</taxon>
        <taxon>Bacteroidota</taxon>
        <taxon>Flavobacteriia</taxon>
        <taxon>Flavobacteriales</taxon>
        <taxon>Flavobacteriaceae</taxon>
        <taxon>Flavobacterium</taxon>
    </lineage>
</organism>
<dbReference type="Proteomes" id="UP000184516">
    <property type="component" value="Unassembled WGS sequence"/>
</dbReference>
<proteinExistence type="predicted"/>